<evidence type="ECO:0000256" key="1">
    <source>
        <dbReference type="SAM" id="SignalP"/>
    </source>
</evidence>
<dbReference type="EMBL" id="CP031386">
    <property type="protein sequence ID" value="QPG97950.1"/>
    <property type="molecule type" value="Genomic_DNA"/>
</dbReference>
<dbReference type="PANTHER" id="PTHR28022">
    <property type="entry name" value="GPI MANNOSYLTRANSFERASE 2 SUBUNIT PGA1"/>
    <property type="match status" value="1"/>
</dbReference>
<dbReference type="GO" id="GO:0000030">
    <property type="term" value="F:mannosyltransferase activity"/>
    <property type="evidence" value="ECO:0007669"/>
    <property type="project" value="TreeGrafter"/>
</dbReference>
<dbReference type="GO" id="GO:0005789">
    <property type="term" value="C:endoplasmic reticulum membrane"/>
    <property type="evidence" value="ECO:0007669"/>
    <property type="project" value="TreeGrafter"/>
</dbReference>
<feature type="chain" id="PRO_5034884380" evidence="1">
    <location>
        <begin position="18"/>
        <end position="229"/>
    </location>
</feature>
<dbReference type="Pfam" id="PF10333">
    <property type="entry name" value="Pga1"/>
    <property type="match status" value="1"/>
</dbReference>
<dbReference type="Proteomes" id="UP000594364">
    <property type="component" value="Chromosome 2"/>
</dbReference>
<dbReference type="PANTHER" id="PTHR28022:SF1">
    <property type="entry name" value="GPI MANNOSYLTRANSFERASE 2 SUBUNIT PGA1"/>
    <property type="match status" value="1"/>
</dbReference>
<reference evidence="2 3" key="1">
    <citation type="journal article" date="2018" name="PLoS Genet.">
        <title>Repeat elements organise 3D genome structure and mediate transcription in the filamentous fungus Epichloe festucae.</title>
        <authorList>
            <person name="Winter D.J."/>
            <person name="Ganley A.R.D."/>
            <person name="Young C.A."/>
            <person name="Liachko I."/>
            <person name="Schardl C.L."/>
            <person name="Dupont P.Y."/>
            <person name="Berry D."/>
            <person name="Ram A."/>
            <person name="Scott B."/>
            <person name="Cox M.P."/>
        </authorList>
    </citation>
    <scope>NUCLEOTIDE SEQUENCE [LARGE SCALE GENOMIC DNA]</scope>
    <source>
        <strain evidence="2 3">Fl1</strain>
    </source>
</reference>
<name>A0A7S9PUL9_EPIFF</name>
<protein>
    <submittedName>
        <fullName evidence="2">Uncharacterized protein</fullName>
    </submittedName>
</protein>
<evidence type="ECO:0000313" key="2">
    <source>
        <dbReference type="EMBL" id="QPG97950.1"/>
    </source>
</evidence>
<feature type="signal peptide" evidence="1">
    <location>
        <begin position="1"/>
        <end position="17"/>
    </location>
</feature>
<gene>
    <name evidence="2" type="ORF">C2857_007083</name>
</gene>
<accession>A0A7S9PUL9</accession>
<dbReference type="AlphaFoldDB" id="A0A7S9PUL9"/>
<sequence length="229" mass="25374">MLQILFLLHTLAQVAVANVEKIIFTGPPPSRLPGTNSTLSSLKIHTLTHNEASIRTTLDRVFASQQSGPRGLSSWVLLANLTESQRYELRICWSALEPTRVDIKAHVLDVVLEDPGLLQSLNTFSASRRDARTVERSTAELSDSPSLLIEIQAAADYFTDNKELMSNPPPVLVDLILDPFLLNVLPHSLSPTVCYLLLLSVATWFMARWFSSSLLSVANLPDTQVKKEN</sequence>
<keyword evidence="3" id="KW-1185">Reference proteome</keyword>
<proteinExistence type="predicted"/>
<dbReference type="InterPro" id="IPR019433">
    <property type="entry name" value="GPI_ManTrfase_II_coact_Pga1"/>
</dbReference>
<evidence type="ECO:0000313" key="3">
    <source>
        <dbReference type="Proteomes" id="UP000594364"/>
    </source>
</evidence>
<keyword evidence="1" id="KW-0732">Signal</keyword>
<dbReference type="OrthoDB" id="3360032at2759"/>
<dbReference type="GO" id="GO:0006506">
    <property type="term" value="P:GPI anchor biosynthetic process"/>
    <property type="evidence" value="ECO:0007669"/>
    <property type="project" value="TreeGrafter"/>
</dbReference>
<dbReference type="GO" id="GO:0031501">
    <property type="term" value="C:mannosyltransferase complex"/>
    <property type="evidence" value="ECO:0007669"/>
    <property type="project" value="TreeGrafter"/>
</dbReference>
<organism evidence="2 3">
    <name type="scientific">Epichloe festucae (strain Fl1)</name>
    <dbReference type="NCBI Taxonomy" id="877507"/>
    <lineage>
        <taxon>Eukaryota</taxon>
        <taxon>Fungi</taxon>
        <taxon>Dikarya</taxon>
        <taxon>Ascomycota</taxon>
        <taxon>Pezizomycotina</taxon>
        <taxon>Sordariomycetes</taxon>
        <taxon>Hypocreomycetidae</taxon>
        <taxon>Hypocreales</taxon>
        <taxon>Clavicipitaceae</taxon>
        <taxon>Epichloe</taxon>
    </lineage>
</organism>